<sequence length="496" mass="58324">MFESAELGHKIDKATYDMEVPKLREALLEAQMDLAKSRTFPVIILIGGLDGAGRGETVNLLNEWMDPRFIQTHGMGEPSDEELDRPMMWRFWRELPPKGKIGVFLGSWYTWPILNRVTGRANAAELDQSLERAKRLERMLTDEGALILKFWMHLSKDKQEKRLKLLEENPKTRWRVTNRDWKHFKQYDKFRVVHESVIRHTSTAEAPWTIVEGYDPNYRSLTVGKVILEAIRKRLDDVDIKTAAIHAPPPPLPPIDQLDILKTLDLNQKIDKKKYKTDLEKYQGKLALLTRENKFKDITVIAIFEGNDAAGKGGAIRRVTSALDARWYNIIPIAAPTEEELAQPYLWRFWRHIPRRGRITIFDRSWYGRVLVERVEGFCSKADWMRAYSEINDFEAQLVRHNIVVVKFWLAISKDEQLKRFNEREKIGFKRFKITEEDWRNRNKWDEYELAVCDMVDRTSTEIAPWTLVEANDKNFARIKVLKTLYKHIEEAMQKE</sequence>
<dbReference type="Gene3D" id="3.40.50.300">
    <property type="entry name" value="P-loop containing nucleotide triphosphate hydrolases"/>
    <property type="match status" value="2"/>
</dbReference>
<dbReference type="PANTHER" id="PTHR34383">
    <property type="entry name" value="POLYPHOSPHATE:AMP PHOSPHOTRANSFERASE-RELATED"/>
    <property type="match status" value="1"/>
</dbReference>
<proteinExistence type="predicted"/>
<evidence type="ECO:0000313" key="2">
    <source>
        <dbReference type="EMBL" id="TRX02935.1"/>
    </source>
</evidence>
<dbReference type="InterPro" id="IPR022488">
    <property type="entry name" value="PPK2-related"/>
</dbReference>
<dbReference type="EMBL" id="RYFG02000009">
    <property type="protein sequence ID" value="TRX02935.1"/>
    <property type="molecule type" value="Genomic_DNA"/>
</dbReference>
<dbReference type="SUPFAM" id="SSF52540">
    <property type="entry name" value="P-loop containing nucleoside triphosphate hydrolases"/>
    <property type="match status" value="2"/>
</dbReference>
<dbReference type="NCBIfam" id="TIGR03708">
    <property type="entry name" value="poly_P_AMP_trns"/>
    <property type="match status" value="1"/>
</dbReference>
<reference evidence="2 3" key="1">
    <citation type="journal article" date="2019" name="Antonie Van Leeuwenhoek">
        <title>Description of 'Ca. Methylobacter oryzae' KRF1, a novel species from the environmentally important Methylobacter clade 2.</title>
        <authorList>
            <person name="Khatri K."/>
            <person name="Mohite J.A."/>
            <person name="Pandit P.S."/>
            <person name="Bahulikar R."/>
            <person name="Rahalkar M.C."/>
        </authorList>
    </citation>
    <scope>NUCLEOTIDE SEQUENCE [LARGE SCALE GENOMIC DNA]</scope>
    <source>
        <strain evidence="2 3">KRF1</strain>
    </source>
</reference>
<comment type="caution">
    <text evidence="2">The sequence shown here is derived from an EMBL/GenBank/DDBJ whole genome shotgun (WGS) entry which is preliminary data.</text>
</comment>
<organism evidence="2 3">
    <name type="scientific">Candidatus Methylobacter oryzae</name>
    <dbReference type="NCBI Taxonomy" id="2497749"/>
    <lineage>
        <taxon>Bacteria</taxon>
        <taxon>Pseudomonadati</taxon>
        <taxon>Pseudomonadota</taxon>
        <taxon>Gammaproteobacteria</taxon>
        <taxon>Methylococcales</taxon>
        <taxon>Methylococcaceae</taxon>
        <taxon>Methylobacter</taxon>
    </lineage>
</organism>
<keyword evidence="3" id="KW-1185">Reference proteome</keyword>
<evidence type="ECO:0000259" key="1">
    <source>
        <dbReference type="Pfam" id="PF03976"/>
    </source>
</evidence>
<accession>A0ABY3CGA5</accession>
<feature type="domain" description="Polyphosphate kinase-2-related" evidence="1">
    <location>
        <begin position="11"/>
        <end position="234"/>
    </location>
</feature>
<dbReference type="RefSeq" id="WP_127028639.1">
    <property type="nucleotide sequence ID" value="NZ_RYFG02000009.1"/>
</dbReference>
<feature type="domain" description="Polyphosphate kinase-2-related" evidence="1">
    <location>
        <begin position="270"/>
        <end position="494"/>
    </location>
</feature>
<protein>
    <submittedName>
        <fullName evidence="2">Polyphosphate:AMP phosphotransferase</fullName>
    </submittedName>
</protein>
<dbReference type="Pfam" id="PF03976">
    <property type="entry name" value="PPK2"/>
    <property type="match status" value="2"/>
</dbReference>
<dbReference type="InterPro" id="IPR027417">
    <property type="entry name" value="P-loop_NTPase"/>
</dbReference>
<dbReference type="Proteomes" id="UP000733744">
    <property type="component" value="Unassembled WGS sequence"/>
</dbReference>
<gene>
    <name evidence="2" type="primary">pap</name>
    <name evidence="2" type="ORF">EKO24_001220</name>
</gene>
<dbReference type="InterPro" id="IPR022489">
    <property type="entry name" value="PolyP_AMP_Tfrase"/>
</dbReference>
<dbReference type="PANTHER" id="PTHR34383:SF3">
    <property type="entry name" value="POLYPHOSPHATE:AMP PHOSPHOTRANSFERASE"/>
    <property type="match status" value="1"/>
</dbReference>
<name>A0ABY3CGA5_9GAMM</name>
<evidence type="ECO:0000313" key="3">
    <source>
        <dbReference type="Proteomes" id="UP000733744"/>
    </source>
</evidence>